<evidence type="ECO:0000256" key="4">
    <source>
        <dbReference type="ARBA" id="ARBA00022771"/>
    </source>
</evidence>
<keyword evidence="3" id="KW-0677">Repeat</keyword>
<keyword evidence="6" id="KW-0539">Nucleus</keyword>
<keyword evidence="4 7" id="KW-0863">Zinc-finger</keyword>
<accession>A0AAV4WQ48</accession>
<dbReference type="GO" id="GO:0008270">
    <property type="term" value="F:zinc ion binding"/>
    <property type="evidence" value="ECO:0007669"/>
    <property type="project" value="UniProtKB-KW"/>
</dbReference>
<dbReference type="FunFam" id="3.30.160.60:FF:000112">
    <property type="entry name" value="Mds1 and evi1 complex locus protein"/>
    <property type="match status" value="1"/>
</dbReference>
<dbReference type="PROSITE" id="PS00028">
    <property type="entry name" value="ZINC_FINGER_C2H2_1"/>
    <property type="match status" value="6"/>
</dbReference>
<evidence type="ECO:0000256" key="7">
    <source>
        <dbReference type="PROSITE-ProRule" id="PRU00042"/>
    </source>
</evidence>
<evidence type="ECO:0000256" key="6">
    <source>
        <dbReference type="ARBA" id="ARBA00023242"/>
    </source>
</evidence>
<evidence type="ECO:0000256" key="3">
    <source>
        <dbReference type="ARBA" id="ARBA00022737"/>
    </source>
</evidence>
<dbReference type="FunFam" id="3.30.160.60:FF:000929">
    <property type="entry name" value="Uncharacterized protein, isoform B"/>
    <property type="match status" value="1"/>
</dbReference>
<evidence type="ECO:0000256" key="8">
    <source>
        <dbReference type="SAM" id="MobiDB-lite"/>
    </source>
</evidence>
<dbReference type="SUPFAM" id="SSF57667">
    <property type="entry name" value="beta-beta-alpha zinc fingers"/>
    <property type="match status" value="4"/>
</dbReference>
<organism evidence="10 11">
    <name type="scientific">Caerostris darwini</name>
    <dbReference type="NCBI Taxonomy" id="1538125"/>
    <lineage>
        <taxon>Eukaryota</taxon>
        <taxon>Metazoa</taxon>
        <taxon>Ecdysozoa</taxon>
        <taxon>Arthropoda</taxon>
        <taxon>Chelicerata</taxon>
        <taxon>Arachnida</taxon>
        <taxon>Araneae</taxon>
        <taxon>Araneomorphae</taxon>
        <taxon>Entelegynae</taxon>
        <taxon>Araneoidea</taxon>
        <taxon>Araneidae</taxon>
        <taxon>Caerostris</taxon>
    </lineage>
</organism>
<evidence type="ECO:0000259" key="9">
    <source>
        <dbReference type="PROSITE" id="PS50157"/>
    </source>
</evidence>
<keyword evidence="2" id="KW-0479">Metal-binding</keyword>
<keyword evidence="11" id="KW-1185">Reference proteome</keyword>
<dbReference type="AlphaFoldDB" id="A0AAV4WQ48"/>
<feature type="domain" description="C2H2-type" evidence="9">
    <location>
        <begin position="440"/>
        <end position="467"/>
    </location>
</feature>
<feature type="domain" description="C2H2-type" evidence="9">
    <location>
        <begin position="105"/>
        <end position="132"/>
    </location>
</feature>
<evidence type="ECO:0000256" key="5">
    <source>
        <dbReference type="ARBA" id="ARBA00022833"/>
    </source>
</evidence>
<sequence>MPLSYVLENVTRMCCTKSTRSQPSEQIRSISNANWPPEYNFQEARKAHFCLSCHRAFTDPSNLQRHVRSQHLGSRNHACNQCGKAFATSSGLKQHTHIHSSIKPFQCDVCYKAYTQFSNLCRHKRMHSLCRMQDECNHCKKSILTPPESSLYSHHSNYRSFAADQRKFNWNNSIEYEGIEPPSPSKLKLCSIRTREIKDTRKLLFKTEAEKIQSPDCDSTTPILDLRKQKPLINCATDIKRSSGIEHEKMFRYQRQTSPKVASVCPEALSMNEFYSYHRLMDNHCFGNSEYANQWKLSSEEPYIQRFNPFSPAVDYTKQMDEPLDLRVKHKKKNSSDLDENNNREWKYPIDPSYLQNAFPRDFSVPWTTTLHPLLIDTMYRSHQENMALNFFNGSQECVPHSFPQHIADSSVIEQSLAFNKNHIHNASDYMKAKKNKEKYSCKFCGKVFPRSANLTRHLRTHTGEQPYKCKYCDRSFSISSNLQRHVRNIHNKEKPFKCPLCERCFGQQTNLDRHLKKHEAEDMTVTDNNNSSLNRFKYQENYSNDFSKMRELNMRNWSYEGSSSAIRAALRIDVELDNKSVEKQPESLLMKSQEKSSDSSNNAESATDDENSDRS</sequence>
<comment type="caution">
    <text evidence="10">The sequence shown here is derived from an EMBL/GenBank/DDBJ whole genome shotgun (WGS) entry which is preliminary data.</text>
</comment>
<evidence type="ECO:0000256" key="2">
    <source>
        <dbReference type="ARBA" id="ARBA00022723"/>
    </source>
</evidence>
<dbReference type="GO" id="GO:0005634">
    <property type="term" value="C:nucleus"/>
    <property type="evidence" value="ECO:0007669"/>
    <property type="project" value="UniProtKB-SubCell"/>
</dbReference>
<gene>
    <name evidence="10" type="ORF">CDAR_282171</name>
</gene>
<dbReference type="Pfam" id="PF00096">
    <property type="entry name" value="zf-C2H2"/>
    <property type="match status" value="6"/>
</dbReference>
<dbReference type="SMART" id="SM00355">
    <property type="entry name" value="ZnF_C2H2"/>
    <property type="match status" value="6"/>
</dbReference>
<proteinExistence type="predicted"/>
<dbReference type="EMBL" id="BPLQ01014972">
    <property type="protein sequence ID" value="GIY84822.1"/>
    <property type="molecule type" value="Genomic_DNA"/>
</dbReference>
<name>A0AAV4WQ48_9ARAC</name>
<evidence type="ECO:0000256" key="1">
    <source>
        <dbReference type="ARBA" id="ARBA00004123"/>
    </source>
</evidence>
<dbReference type="FunFam" id="3.30.160.60:FF:000126">
    <property type="entry name" value="Mds1 and evi1 complex locus protein"/>
    <property type="match status" value="1"/>
</dbReference>
<dbReference type="InterPro" id="IPR050331">
    <property type="entry name" value="Zinc_finger"/>
</dbReference>
<dbReference type="InterPro" id="IPR036236">
    <property type="entry name" value="Znf_C2H2_sf"/>
</dbReference>
<dbReference type="PANTHER" id="PTHR16515">
    <property type="entry name" value="PR DOMAIN ZINC FINGER PROTEIN"/>
    <property type="match status" value="1"/>
</dbReference>
<dbReference type="PANTHER" id="PTHR16515:SF66">
    <property type="entry name" value="C2H2-TYPE DOMAIN-CONTAINING PROTEIN"/>
    <property type="match status" value="1"/>
</dbReference>
<dbReference type="Gene3D" id="3.30.160.60">
    <property type="entry name" value="Classic Zinc Finger"/>
    <property type="match status" value="6"/>
</dbReference>
<feature type="domain" description="C2H2-type" evidence="9">
    <location>
        <begin position="48"/>
        <end position="76"/>
    </location>
</feature>
<evidence type="ECO:0000313" key="10">
    <source>
        <dbReference type="EMBL" id="GIY84822.1"/>
    </source>
</evidence>
<reference evidence="10 11" key="1">
    <citation type="submission" date="2021-06" db="EMBL/GenBank/DDBJ databases">
        <title>Caerostris darwini draft genome.</title>
        <authorList>
            <person name="Kono N."/>
            <person name="Arakawa K."/>
        </authorList>
    </citation>
    <scope>NUCLEOTIDE SEQUENCE [LARGE SCALE GENOMIC DNA]</scope>
</reference>
<dbReference type="GO" id="GO:0010468">
    <property type="term" value="P:regulation of gene expression"/>
    <property type="evidence" value="ECO:0007669"/>
    <property type="project" value="TreeGrafter"/>
</dbReference>
<evidence type="ECO:0000313" key="11">
    <source>
        <dbReference type="Proteomes" id="UP001054837"/>
    </source>
</evidence>
<feature type="domain" description="C2H2-type" evidence="9">
    <location>
        <begin position="77"/>
        <end position="104"/>
    </location>
</feature>
<keyword evidence="5" id="KW-0862">Zinc</keyword>
<feature type="domain" description="C2H2-type" evidence="9">
    <location>
        <begin position="468"/>
        <end position="496"/>
    </location>
</feature>
<dbReference type="Proteomes" id="UP001054837">
    <property type="component" value="Unassembled WGS sequence"/>
</dbReference>
<protein>
    <recommendedName>
        <fullName evidence="9">C2H2-type domain-containing protein</fullName>
    </recommendedName>
</protein>
<dbReference type="FunFam" id="3.30.160.60:FF:000159">
    <property type="entry name" value="Mds1 and evi1 complex locus protein"/>
    <property type="match status" value="1"/>
</dbReference>
<dbReference type="PROSITE" id="PS50157">
    <property type="entry name" value="ZINC_FINGER_C2H2_2"/>
    <property type="match status" value="6"/>
</dbReference>
<feature type="region of interest" description="Disordered" evidence="8">
    <location>
        <begin position="578"/>
        <end position="616"/>
    </location>
</feature>
<comment type="subcellular location">
    <subcellularLocation>
        <location evidence="1">Nucleus</location>
    </subcellularLocation>
</comment>
<feature type="compositionally biased region" description="Acidic residues" evidence="8">
    <location>
        <begin position="607"/>
        <end position="616"/>
    </location>
</feature>
<dbReference type="FunFam" id="3.30.160.60:FF:000688">
    <property type="entry name" value="zinc finger protein 197 isoform X1"/>
    <property type="match status" value="1"/>
</dbReference>
<feature type="domain" description="C2H2-type" evidence="9">
    <location>
        <begin position="497"/>
        <end position="524"/>
    </location>
</feature>
<dbReference type="InterPro" id="IPR013087">
    <property type="entry name" value="Znf_C2H2_type"/>
</dbReference>